<dbReference type="Proteomes" id="UP000183915">
    <property type="component" value="Unassembled WGS sequence"/>
</dbReference>
<protein>
    <submittedName>
        <fullName evidence="1">Uncharacterized protein</fullName>
    </submittedName>
</protein>
<accession>A0ABY0Z9D9</accession>
<sequence length="71" mass="7670">MQDNTEAQIATADVLTLLWEGQLDCAAAVEELASWVRINGSPDTHANVIDTLSVLDRNAAAITKGILQLRH</sequence>
<proteinExistence type="predicted"/>
<keyword evidence="2" id="KW-1185">Reference proteome</keyword>
<comment type="caution">
    <text evidence="1">The sequence shown here is derived from an EMBL/GenBank/DDBJ whole genome shotgun (WGS) entry which is preliminary data.</text>
</comment>
<name>A0ABY0Z9D9_9PSED</name>
<organism evidence="1 2">
    <name type="scientific">Pseudomonas kilonensis</name>
    <dbReference type="NCBI Taxonomy" id="132476"/>
    <lineage>
        <taxon>Bacteria</taxon>
        <taxon>Pseudomonadati</taxon>
        <taxon>Pseudomonadota</taxon>
        <taxon>Gammaproteobacteria</taxon>
        <taxon>Pseudomonadales</taxon>
        <taxon>Pseudomonadaceae</taxon>
        <taxon>Pseudomonas</taxon>
    </lineage>
</organism>
<evidence type="ECO:0000313" key="2">
    <source>
        <dbReference type="Proteomes" id="UP000183915"/>
    </source>
</evidence>
<evidence type="ECO:0000313" key="1">
    <source>
        <dbReference type="EMBL" id="SEE44838.1"/>
    </source>
</evidence>
<dbReference type="EMBL" id="FNTT01000002">
    <property type="protein sequence ID" value="SEE44838.1"/>
    <property type="molecule type" value="Genomic_DNA"/>
</dbReference>
<reference evidence="1 2" key="1">
    <citation type="submission" date="2016-10" db="EMBL/GenBank/DDBJ databases">
        <authorList>
            <person name="Varghese N."/>
            <person name="Submissions S."/>
        </authorList>
    </citation>
    <scope>NUCLEOTIDE SEQUENCE [LARGE SCALE GENOMIC DNA]</scope>
    <source>
        <strain evidence="1 2">BS3780</strain>
    </source>
</reference>
<gene>
    <name evidence="1" type="ORF">SAMN04490188_3892</name>
</gene>